<comment type="caution">
    <text evidence="5">The sequence shown here is derived from an EMBL/GenBank/DDBJ whole genome shotgun (WGS) entry which is preliminary data.</text>
</comment>
<dbReference type="InterPro" id="IPR058530">
    <property type="entry name" value="Baseplate_J-like_C"/>
</dbReference>
<dbReference type="InterPro" id="IPR052399">
    <property type="entry name" value="Phage_Baseplate_Assmbl_Protein"/>
</dbReference>
<organism evidence="5 6">
    <name type="scientific">Desulfocucumis palustris</name>
    <dbReference type="NCBI Taxonomy" id="1898651"/>
    <lineage>
        <taxon>Bacteria</taxon>
        <taxon>Bacillati</taxon>
        <taxon>Bacillota</taxon>
        <taxon>Clostridia</taxon>
        <taxon>Eubacteriales</taxon>
        <taxon>Desulfocucumaceae</taxon>
        <taxon>Desulfocucumis</taxon>
    </lineage>
</organism>
<dbReference type="InterPro" id="IPR058531">
    <property type="entry name" value="Baseplate_J_M"/>
</dbReference>
<feature type="domain" description="Baseplate J-like C-terminal" evidence="4">
    <location>
        <begin position="284"/>
        <end position="370"/>
    </location>
</feature>
<evidence type="ECO:0000259" key="4">
    <source>
        <dbReference type="Pfam" id="PF26079"/>
    </source>
</evidence>
<protein>
    <submittedName>
        <fullName evidence="5">Phage-like element PBSX protein xkdT</fullName>
    </submittedName>
</protein>
<comment type="similarity">
    <text evidence="1">Belongs to the Mu gp47/PBSX XkdT family.</text>
</comment>
<dbReference type="Pfam" id="PF26078">
    <property type="entry name" value="Baseplate_J_M"/>
    <property type="match status" value="1"/>
</dbReference>
<evidence type="ECO:0000259" key="2">
    <source>
        <dbReference type="Pfam" id="PF04865"/>
    </source>
</evidence>
<evidence type="ECO:0000313" key="6">
    <source>
        <dbReference type="Proteomes" id="UP000239549"/>
    </source>
</evidence>
<dbReference type="RefSeq" id="WP_104373557.1">
    <property type="nucleotide sequence ID" value="NZ_BFAV01000172.1"/>
</dbReference>
<dbReference type="PANTHER" id="PTHR37829:SF3">
    <property type="entry name" value="PROTEIN JAYE-RELATED"/>
    <property type="match status" value="1"/>
</dbReference>
<dbReference type="Pfam" id="PF26079">
    <property type="entry name" value="Baseplate_J_C"/>
    <property type="match status" value="1"/>
</dbReference>
<name>A0A2L2XGJ8_9FIRM</name>
<dbReference type="PANTHER" id="PTHR37829">
    <property type="entry name" value="PHAGE-LIKE ELEMENT PBSX PROTEIN XKDT"/>
    <property type="match status" value="1"/>
</dbReference>
<dbReference type="Pfam" id="PF04865">
    <property type="entry name" value="Baseplate_J"/>
    <property type="match status" value="1"/>
</dbReference>
<gene>
    <name evidence="5" type="ORF">DCCM_4616</name>
</gene>
<dbReference type="Proteomes" id="UP000239549">
    <property type="component" value="Unassembled WGS sequence"/>
</dbReference>
<feature type="domain" description="Baseplate protein J-like barrel" evidence="2">
    <location>
        <begin position="91"/>
        <end position="179"/>
    </location>
</feature>
<dbReference type="AlphaFoldDB" id="A0A2L2XGJ8"/>
<accession>A0A2L2XGJ8</accession>
<evidence type="ECO:0000256" key="1">
    <source>
        <dbReference type="ARBA" id="ARBA00038087"/>
    </source>
</evidence>
<keyword evidence="6" id="KW-1185">Reference proteome</keyword>
<dbReference type="OrthoDB" id="2554267at2"/>
<sequence>MSELPDFLTNESEYNILSRMLDRVADDIDKSEGSYIYDALAGVSNEIAQMKADMGEYLNRGFAGTTFGEYLDARCDEHGISRKPAVKSAGQVRFTGVAGTVIPAGTTVSTAADLVTNTGAVEFVTKQAAVIPAEGYVFADIEAAEAGKTGNVAAGAVGLLATPVNGVSAVTNESPVTGGADTESDDDLRDRFLTRVRTPGTSGNKADYMQWALEVAGVGAVQVIPLWNGPGTVKVVLLDRDKQPASQAIVDAAQGYIDPNPGMGEGKAPIGAAVTVTAAAMVNIDVTAVVVLSGTRTPAEVRSLFEAALQDYLESLAFSGDPTVRYVRIGSLLLDTEGVQDYSDLQVNGGTGNVAVMSGQVAVMGAVTLN</sequence>
<evidence type="ECO:0000259" key="3">
    <source>
        <dbReference type="Pfam" id="PF26078"/>
    </source>
</evidence>
<dbReference type="EMBL" id="BFAV01000172">
    <property type="protein sequence ID" value="GBF35487.1"/>
    <property type="molecule type" value="Genomic_DNA"/>
</dbReference>
<reference evidence="6" key="1">
    <citation type="submission" date="2018-02" db="EMBL/GenBank/DDBJ databases">
        <title>Genome sequence of Desulfocucumis palustris strain NAW-5.</title>
        <authorList>
            <person name="Watanabe M."/>
            <person name="Kojima H."/>
            <person name="Fukui M."/>
        </authorList>
    </citation>
    <scope>NUCLEOTIDE SEQUENCE [LARGE SCALE GENOMIC DNA]</scope>
    <source>
        <strain evidence="6">NAW-5</strain>
    </source>
</reference>
<dbReference type="InterPro" id="IPR006949">
    <property type="entry name" value="Barrel_Baseplate_J-like"/>
</dbReference>
<feature type="domain" description="Baseplate J-like central" evidence="3">
    <location>
        <begin position="201"/>
        <end position="278"/>
    </location>
</feature>
<proteinExistence type="inferred from homology"/>
<evidence type="ECO:0000313" key="5">
    <source>
        <dbReference type="EMBL" id="GBF35487.1"/>
    </source>
</evidence>